<evidence type="ECO:0000256" key="1">
    <source>
        <dbReference type="SAM" id="MobiDB-lite"/>
    </source>
</evidence>
<dbReference type="EMBL" id="JAIFRP010000045">
    <property type="protein sequence ID" value="KAK2580852.1"/>
    <property type="molecule type" value="Genomic_DNA"/>
</dbReference>
<reference evidence="2" key="1">
    <citation type="submission" date="2021-08" db="EMBL/GenBank/DDBJ databases">
        <authorList>
            <person name="Misof B."/>
            <person name="Oliver O."/>
            <person name="Podsiadlowski L."/>
            <person name="Donath A."/>
            <person name="Peters R."/>
            <person name="Mayer C."/>
            <person name="Rust J."/>
            <person name="Gunkel S."/>
            <person name="Lesny P."/>
            <person name="Martin S."/>
            <person name="Oeyen J.P."/>
            <person name="Petersen M."/>
            <person name="Panagiotis P."/>
            <person name="Wilbrandt J."/>
            <person name="Tanja T."/>
        </authorList>
    </citation>
    <scope>NUCLEOTIDE SEQUENCE</scope>
    <source>
        <strain evidence="2">GBR_01_08_01A</strain>
        <tissue evidence="2">Thorax + abdomen</tissue>
    </source>
</reference>
<dbReference type="AlphaFoldDB" id="A0AAD9RJD8"/>
<gene>
    <name evidence="2" type="ORF">KPH14_005929</name>
</gene>
<name>A0AAD9RJD8_9HYME</name>
<evidence type="ECO:0000313" key="3">
    <source>
        <dbReference type="Proteomes" id="UP001258017"/>
    </source>
</evidence>
<sequence>MTKFRSERKFLDSPSRGERRDGTQEEDGMRHEIRPLNENFATCSTRSFLLSPYRIGVTFQRWNSTGDNLDFGGFACFRYVAFEVAEHFRLVEIATIIDKKS</sequence>
<proteinExistence type="predicted"/>
<comment type="caution">
    <text evidence="2">The sequence shown here is derived from an EMBL/GenBank/DDBJ whole genome shotgun (WGS) entry which is preliminary data.</text>
</comment>
<feature type="region of interest" description="Disordered" evidence="1">
    <location>
        <begin position="1"/>
        <end position="33"/>
    </location>
</feature>
<keyword evidence="3" id="KW-1185">Reference proteome</keyword>
<dbReference type="Proteomes" id="UP001258017">
    <property type="component" value="Unassembled WGS sequence"/>
</dbReference>
<reference evidence="2" key="2">
    <citation type="journal article" date="2023" name="Commun. Biol.">
        <title>Intrasexual cuticular hydrocarbon dimorphism in a wasp sheds light on hydrocarbon biosynthesis genes in Hymenoptera.</title>
        <authorList>
            <person name="Moris V.C."/>
            <person name="Podsiadlowski L."/>
            <person name="Martin S."/>
            <person name="Oeyen J.P."/>
            <person name="Donath A."/>
            <person name="Petersen M."/>
            <person name="Wilbrandt J."/>
            <person name="Misof B."/>
            <person name="Liedtke D."/>
            <person name="Thamm M."/>
            <person name="Scheiner R."/>
            <person name="Schmitt T."/>
            <person name="Niehuis O."/>
        </authorList>
    </citation>
    <scope>NUCLEOTIDE SEQUENCE</scope>
    <source>
        <strain evidence="2">GBR_01_08_01A</strain>
    </source>
</reference>
<accession>A0AAD9RJD8</accession>
<organism evidence="2 3">
    <name type="scientific">Odynerus spinipes</name>
    <dbReference type="NCBI Taxonomy" id="1348599"/>
    <lineage>
        <taxon>Eukaryota</taxon>
        <taxon>Metazoa</taxon>
        <taxon>Ecdysozoa</taxon>
        <taxon>Arthropoda</taxon>
        <taxon>Hexapoda</taxon>
        <taxon>Insecta</taxon>
        <taxon>Pterygota</taxon>
        <taxon>Neoptera</taxon>
        <taxon>Endopterygota</taxon>
        <taxon>Hymenoptera</taxon>
        <taxon>Apocrita</taxon>
        <taxon>Aculeata</taxon>
        <taxon>Vespoidea</taxon>
        <taxon>Vespidae</taxon>
        <taxon>Eumeninae</taxon>
        <taxon>Odynerus</taxon>
    </lineage>
</organism>
<evidence type="ECO:0000313" key="2">
    <source>
        <dbReference type="EMBL" id="KAK2580852.1"/>
    </source>
</evidence>
<protein>
    <submittedName>
        <fullName evidence="2">Uncharacterized protein</fullName>
    </submittedName>
</protein>